<gene>
    <name evidence="1" type="ORF">MNBD_GAMMA22-117</name>
</gene>
<sequence>MEYFSLNNESPTNANIKHDMLFSVSSVRVARENDLLNIALRASFSPSDMDAAIGNVVDIYKQDRAWTPRRVVTIGWRKKFS</sequence>
<dbReference type="EMBL" id="UOFS01000043">
    <property type="protein sequence ID" value="VAX00337.1"/>
    <property type="molecule type" value="Genomic_DNA"/>
</dbReference>
<proteinExistence type="predicted"/>
<name>A0A3B1B5H1_9ZZZZ</name>
<organism evidence="1">
    <name type="scientific">hydrothermal vent metagenome</name>
    <dbReference type="NCBI Taxonomy" id="652676"/>
    <lineage>
        <taxon>unclassified sequences</taxon>
        <taxon>metagenomes</taxon>
        <taxon>ecological metagenomes</taxon>
    </lineage>
</organism>
<evidence type="ECO:0000313" key="1">
    <source>
        <dbReference type="EMBL" id="VAX00337.1"/>
    </source>
</evidence>
<dbReference type="AlphaFoldDB" id="A0A3B1B5H1"/>
<accession>A0A3B1B5H1</accession>
<reference evidence="1" key="1">
    <citation type="submission" date="2018-06" db="EMBL/GenBank/DDBJ databases">
        <authorList>
            <person name="Zhirakovskaya E."/>
        </authorList>
    </citation>
    <scope>NUCLEOTIDE SEQUENCE</scope>
</reference>
<protein>
    <submittedName>
        <fullName evidence="1">Uncharacterized protein</fullName>
    </submittedName>
</protein>